<feature type="signal peptide" evidence="5">
    <location>
        <begin position="1"/>
        <end position="28"/>
    </location>
</feature>
<evidence type="ECO:0000256" key="5">
    <source>
        <dbReference type="SAM" id="SignalP"/>
    </source>
</evidence>
<accession>A0ABS4GJP1</accession>
<dbReference type="InterPro" id="IPR000064">
    <property type="entry name" value="NLP_P60_dom"/>
</dbReference>
<proteinExistence type="inferred from homology"/>
<keyword evidence="3 7" id="KW-0378">Hydrolase</keyword>
<evidence type="ECO:0000259" key="6">
    <source>
        <dbReference type="PROSITE" id="PS51935"/>
    </source>
</evidence>
<dbReference type="InterPro" id="IPR051202">
    <property type="entry name" value="Peptidase_C40"/>
</dbReference>
<feature type="domain" description="NlpC/P60" evidence="6">
    <location>
        <begin position="161"/>
        <end position="306"/>
    </location>
</feature>
<gene>
    <name evidence="7" type="ORF">J2Z37_000465</name>
</gene>
<organism evidence="7 8">
    <name type="scientific">Ammoniphilus resinae</name>
    <dbReference type="NCBI Taxonomy" id="861532"/>
    <lineage>
        <taxon>Bacteria</taxon>
        <taxon>Bacillati</taxon>
        <taxon>Bacillota</taxon>
        <taxon>Bacilli</taxon>
        <taxon>Bacillales</taxon>
        <taxon>Paenibacillaceae</taxon>
        <taxon>Aneurinibacillus group</taxon>
        <taxon>Ammoniphilus</taxon>
    </lineage>
</organism>
<keyword evidence="4" id="KW-0788">Thiol protease</keyword>
<comment type="caution">
    <text evidence="7">The sequence shown here is derived from an EMBL/GenBank/DDBJ whole genome shotgun (WGS) entry which is preliminary data.</text>
</comment>
<evidence type="ECO:0000256" key="4">
    <source>
        <dbReference type="ARBA" id="ARBA00022807"/>
    </source>
</evidence>
<dbReference type="Gene3D" id="3.90.1720.10">
    <property type="entry name" value="endopeptidase domain like (from Nostoc punctiforme)"/>
    <property type="match status" value="2"/>
</dbReference>
<protein>
    <submittedName>
        <fullName evidence="7">Cell wall-associated NlpC family hydrolase</fullName>
    </submittedName>
</protein>
<keyword evidence="8" id="KW-1185">Reference proteome</keyword>
<evidence type="ECO:0000256" key="3">
    <source>
        <dbReference type="ARBA" id="ARBA00022801"/>
    </source>
</evidence>
<dbReference type="SUPFAM" id="SSF54001">
    <property type="entry name" value="Cysteine proteinases"/>
    <property type="match status" value="2"/>
</dbReference>
<dbReference type="RefSeq" id="WP_245203486.1">
    <property type="nucleotide sequence ID" value="NZ_JAGGKT010000001.1"/>
</dbReference>
<evidence type="ECO:0000256" key="2">
    <source>
        <dbReference type="ARBA" id="ARBA00022670"/>
    </source>
</evidence>
<comment type="similarity">
    <text evidence="1">Belongs to the peptidase C40 family.</text>
</comment>
<dbReference type="GO" id="GO:0016787">
    <property type="term" value="F:hydrolase activity"/>
    <property type="evidence" value="ECO:0007669"/>
    <property type="project" value="UniProtKB-KW"/>
</dbReference>
<feature type="chain" id="PRO_5045953708" evidence="5">
    <location>
        <begin position="29"/>
        <end position="306"/>
    </location>
</feature>
<dbReference type="InterPro" id="IPR038765">
    <property type="entry name" value="Papain-like_cys_pep_sf"/>
</dbReference>
<evidence type="ECO:0000256" key="1">
    <source>
        <dbReference type="ARBA" id="ARBA00007074"/>
    </source>
</evidence>
<feature type="domain" description="NlpC/P60" evidence="6">
    <location>
        <begin position="9"/>
        <end position="146"/>
    </location>
</feature>
<reference evidence="7 8" key="1">
    <citation type="submission" date="2021-03" db="EMBL/GenBank/DDBJ databases">
        <title>Genomic Encyclopedia of Type Strains, Phase IV (KMG-IV): sequencing the most valuable type-strain genomes for metagenomic binning, comparative biology and taxonomic classification.</title>
        <authorList>
            <person name="Goeker M."/>
        </authorList>
    </citation>
    <scope>NUCLEOTIDE SEQUENCE [LARGE SCALE GENOMIC DNA]</scope>
    <source>
        <strain evidence="7 8">DSM 24738</strain>
    </source>
</reference>
<keyword evidence="2" id="KW-0645">Protease</keyword>
<keyword evidence="5" id="KW-0732">Signal</keyword>
<dbReference type="Pfam" id="PF00877">
    <property type="entry name" value="NLPC_P60"/>
    <property type="match status" value="2"/>
</dbReference>
<dbReference type="PANTHER" id="PTHR47053">
    <property type="entry name" value="MUREIN DD-ENDOPEPTIDASE MEPH-RELATED"/>
    <property type="match status" value="1"/>
</dbReference>
<dbReference type="PROSITE" id="PS51935">
    <property type="entry name" value="NLPC_P60"/>
    <property type="match status" value="2"/>
</dbReference>
<evidence type="ECO:0000313" key="8">
    <source>
        <dbReference type="Proteomes" id="UP001519343"/>
    </source>
</evidence>
<dbReference type="Proteomes" id="UP001519343">
    <property type="component" value="Unassembled WGS sequence"/>
</dbReference>
<name>A0ABS4GJP1_9BACL</name>
<evidence type="ECO:0000313" key="7">
    <source>
        <dbReference type="EMBL" id="MBP1930478.1"/>
    </source>
</evidence>
<sequence>MKSGKLLNYALAGSIVLGGLLGFHNTGAASSFGNDVADRADNYIGTKITNFGPAYFVSYVYGKEGEKVSSNLKTLSNQGKLILDKNKLEKGDIVFFGYSASNLLGAGIYTGNDKVVIAYKPYKTIKEINLNSGDGKKYYLGAKRINSSDSKTDTKPDSSASVQAQKVINAGKDYLGTPYEYSSSRSNTKTFDCSDFVRQAFIDGVGIKLPSDSRGQASYVQDKGQIKTDWRDLKPGDIMFFMDYKGWKKSDYNGINVSKQRISHDGIYLGNGKILHTYSKDSGGVRIDDIEGTHWEYRFIFGGSAF</sequence>
<dbReference type="PANTHER" id="PTHR47053:SF1">
    <property type="entry name" value="MUREIN DD-ENDOPEPTIDASE MEPH-RELATED"/>
    <property type="match status" value="1"/>
</dbReference>
<dbReference type="EMBL" id="JAGGKT010000001">
    <property type="protein sequence ID" value="MBP1930478.1"/>
    <property type="molecule type" value="Genomic_DNA"/>
</dbReference>